<dbReference type="STRING" id="1120918.SAMN05216249_10763"/>
<name>A0A1I0XPR4_9FIRM</name>
<protein>
    <submittedName>
        <fullName evidence="4">Glycosyl transferase family 2</fullName>
    </submittedName>
</protein>
<evidence type="ECO:0000256" key="1">
    <source>
        <dbReference type="ARBA" id="ARBA00022676"/>
    </source>
</evidence>
<feature type="domain" description="Glycosyltransferase 2-like" evidence="3">
    <location>
        <begin position="8"/>
        <end position="134"/>
    </location>
</feature>
<proteinExistence type="predicted"/>
<organism evidence="4 5">
    <name type="scientific">Acetitomaculum ruminis DSM 5522</name>
    <dbReference type="NCBI Taxonomy" id="1120918"/>
    <lineage>
        <taxon>Bacteria</taxon>
        <taxon>Bacillati</taxon>
        <taxon>Bacillota</taxon>
        <taxon>Clostridia</taxon>
        <taxon>Lachnospirales</taxon>
        <taxon>Lachnospiraceae</taxon>
        <taxon>Acetitomaculum</taxon>
    </lineage>
</organism>
<dbReference type="GO" id="GO:0016757">
    <property type="term" value="F:glycosyltransferase activity"/>
    <property type="evidence" value="ECO:0007669"/>
    <property type="project" value="UniProtKB-KW"/>
</dbReference>
<dbReference type="CDD" id="cd00761">
    <property type="entry name" value="Glyco_tranf_GTA_type"/>
    <property type="match status" value="1"/>
</dbReference>
<keyword evidence="2 4" id="KW-0808">Transferase</keyword>
<keyword evidence="1" id="KW-0328">Glycosyltransferase</keyword>
<dbReference type="EMBL" id="FOJY01000007">
    <property type="protein sequence ID" value="SFB02884.1"/>
    <property type="molecule type" value="Genomic_DNA"/>
</dbReference>
<dbReference type="Proteomes" id="UP000198838">
    <property type="component" value="Unassembled WGS sequence"/>
</dbReference>
<dbReference type="SUPFAM" id="SSF53448">
    <property type="entry name" value="Nucleotide-diphospho-sugar transferases"/>
    <property type="match status" value="1"/>
</dbReference>
<evidence type="ECO:0000313" key="4">
    <source>
        <dbReference type="EMBL" id="SFB02884.1"/>
    </source>
</evidence>
<sequence>MDEHPKVSVIIPVYNNRDYIRKCVNSVLSSDYANMEIILVDDGSGDDSGDICDEYAGREESVTVYHIAHSGASNARNFGLTNSTGSYVMFVDSDDYIESDWIGKMVEKLLSDDSDMVISGFINEEKNESILEVPGIDKGIYKKDDFVLKILENPYADIFKVIWNKIYKADFIKDIIRFKDELEFGEDFVFNIEYVEKINKISIVDFSGYHYIKYNYDAVSNRHKESFLTKENFINYVKQKILIFHYYKELFEHLDIYVENKNKINDYLIKVCVEEIKRIKSSALSNKDKSECILYLKSDSLVRSMKLDVDDFYYFWRKLYYNIMHLKTA</sequence>
<evidence type="ECO:0000313" key="5">
    <source>
        <dbReference type="Proteomes" id="UP000198838"/>
    </source>
</evidence>
<gene>
    <name evidence="4" type="ORF">SAMN05216249_10763</name>
</gene>
<dbReference type="OrthoDB" id="1640114at2"/>
<dbReference type="RefSeq" id="WP_092871739.1">
    <property type="nucleotide sequence ID" value="NZ_FOJY01000007.1"/>
</dbReference>
<dbReference type="Pfam" id="PF00535">
    <property type="entry name" value="Glycos_transf_2"/>
    <property type="match status" value="1"/>
</dbReference>
<dbReference type="PANTHER" id="PTHR22916:SF51">
    <property type="entry name" value="GLYCOSYLTRANSFERASE EPSH-RELATED"/>
    <property type="match status" value="1"/>
</dbReference>
<evidence type="ECO:0000259" key="3">
    <source>
        <dbReference type="Pfam" id="PF00535"/>
    </source>
</evidence>
<evidence type="ECO:0000256" key="2">
    <source>
        <dbReference type="ARBA" id="ARBA00022679"/>
    </source>
</evidence>
<dbReference type="InterPro" id="IPR001173">
    <property type="entry name" value="Glyco_trans_2-like"/>
</dbReference>
<dbReference type="InterPro" id="IPR029044">
    <property type="entry name" value="Nucleotide-diphossugar_trans"/>
</dbReference>
<dbReference type="AlphaFoldDB" id="A0A1I0XPR4"/>
<reference evidence="4 5" key="1">
    <citation type="submission" date="2016-10" db="EMBL/GenBank/DDBJ databases">
        <authorList>
            <person name="de Groot N.N."/>
        </authorList>
    </citation>
    <scope>NUCLEOTIDE SEQUENCE [LARGE SCALE GENOMIC DNA]</scope>
    <source>
        <strain evidence="4 5">DSM 5522</strain>
    </source>
</reference>
<dbReference type="PANTHER" id="PTHR22916">
    <property type="entry name" value="GLYCOSYLTRANSFERASE"/>
    <property type="match status" value="1"/>
</dbReference>
<dbReference type="Gene3D" id="3.90.550.10">
    <property type="entry name" value="Spore Coat Polysaccharide Biosynthesis Protein SpsA, Chain A"/>
    <property type="match status" value="1"/>
</dbReference>
<accession>A0A1I0XPR4</accession>
<keyword evidence="5" id="KW-1185">Reference proteome</keyword>